<dbReference type="Gene3D" id="3.90.79.10">
    <property type="entry name" value="Nucleoside Triphosphate Pyrophosphohydrolase"/>
    <property type="match status" value="1"/>
</dbReference>
<dbReference type="PROSITE" id="PS00893">
    <property type="entry name" value="NUDIX_BOX"/>
    <property type="match status" value="1"/>
</dbReference>
<comment type="cofactor">
    <cofactor evidence="1">
        <name>Mg(2+)</name>
        <dbReference type="ChEBI" id="CHEBI:18420"/>
    </cofactor>
</comment>
<evidence type="ECO:0000259" key="5">
    <source>
        <dbReference type="PROSITE" id="PS51462"/>
    </source>
</evidence>
<reference evidence="6 7" key="2">
    <citation type="journal article" date="2016" name="Genome Announc.">
        <title>Permanent Draft Genome Sequences for Two Variants of Frankia sp. Strain CpI1, the First Frankia Strain Isolated from Root Nodules of Comptonia peregrina.</title>
        <authorList>
            <person name="Oshone R."/>
            <person name="Hurst S.G.IV."/>
            <person name="Abebe-Akele F."/>
            <person name="Simpson S."/>
            <person name="Morris K."/>
            <person name="Thomas W.K."/>
            <person name="Tisa L.S."/>
        </authorList>
    </citation>
    <scope>NUCLEOTIDE SEQUENCE [LARGE SCALE GENOMIC DNA]</scope>
    <source>
        <strain evidence="7">CpI1-S</strain>
    </source>
</reference>
<feature type="domain" description="Nudix hydrolase" evidence="5">
    <location>
        <begin position="12"/>
        <end position="144"/>
    </location>
</feature>
<name>A0A0D8B992_9ACTN</name>
<dbReference type="Proteomes" id="UP000032545">
    <property type="component" value="Unassembled WGS sequence"/>
</dbReference>
<keyword evidence="7" id="KW-1185">Reference proteome</keyword>
<comment type="caution">
    <text evidence="6">The sequence shown here is derived from an EMBL/GenBank/DDBJ whole genome shotgun (WGS) entry which is preliminary data.</text>
</comment>
<gene>
    <name evidence="6" type="ORF">FF36_05176</name>
</gene>
<evidence type="ECO:0000256" key="2">
    <source>
        <dbReference type="ARBA" id="ARBA00005582"/>
    </source>
</evidence>
<dbReference type="PANTHER" id="PTHR43046">
    <property type="entry name" value="GDP-MANNOSE MANNOSYL HYDROLASE"/>
    <property type="match status" value="1"/>
</dbReference>
<proteinExistence type="inferred from homology"/>
<evidence type="ECO:0000256" key="1">
    <source>
        <dbReference type="ARBA" id="ARBA00001946"/>
    </source>
</evidence>
<dbReference type="Pfam" id="PF00293">
    <property type="entry name" value="NUDIX"/>
    <property type="match status" value="1"/>
</dbReference>
<dbReference type="PRINTS" id="PR00502">
    <property type="entry name" value="NUDIXFAMILY"/>
</dbReference>
<organism evidence="6 7">
    <name type="scientific">Frankia torreyi</name>
    <dbReference type="NCBI Taxonomy" id="1856"/>
    <lineage>
        <taxon>Bacteria</taxon>
        <taxon>Bacillati</taxon>
        <taxon>Actinomycetota</taxon>
        <taxon>Actinomycetes</taxon>
        <taxon>Frankiales</taxon>
        <taxon>Frankiaceae</taxon>
        <taxon>Frankia</taxon>
    </lineage>
</organism>
<sequence length="163" mass="18247">MVGSERYAVRDEYRTPVDVLLLVLREGRLLLTRRAGDIYGSGWWALPSGRLEPDEDVVTAAVRELDEELGLRVEEDDVVFVGVTHALPPDSGARIGFGFLVARWAGEPTIREPELCSELQWSAPAELPERTLPYTREIVRLYVQGEHFSRPGWPPSTPPRPAG</sequence>
<comment type="similarity">
    <text evidence="2 4">Belongs to the Nudix hydrolase family.</text>
</comment>
<dbReference type="InterPro" id="IPR000086">
    <property type="entry name" value="NUDIX_hydrolase_dom"/>
</dbReference>
<dbReference type="PATRIC" id="fig|1502723.3.peg.5385"/>
<evidence type="ECO:0000256" key="3">
    <source>
        <dbReference type="ARBA" id="ARBA00022801"/>
    </source>
</evidence>
<dbReference type="InterPro" id="IPR020476">
    <property type="entry name" value="Nudix_hydrolase"/>
</dbReference>
<dbReference type="PROSITE" id="PS51462">
    <property type="entry name" value="NUDIX"/>
    <property type="match status" value="1"/>
</dbReference>
<dbReference type="GO" id="GO:0016787">
    <property type="term" value="F:hydrolase activity"/>
    <property type="evidence" value="ECO:0007669"/>
    <property type="project" value="UniProtKB-KW"/>
</dbReference>
<reference evidence="7" key="1">
    <citation type="submission" date="2015-02" db="EMBL/GenBank/DDBJ databases">
        <title>Draft Genome of Frankia sp. CpI1-S.</title>
        <authorList>
            <person name="Oshone R.T."/>
            <person name="Ngom M."/>
            <person name="Ghodhbane-Gtari F."/>
            <person name="Gtari M."/>
            <person name="Morris K."/>
            <person name="Thomas K."/>
            <person name="Sen A."/>
            <person name="Tisa L.S."/>
        </authorList>
    </citation>
    <scope>NUCLEOTIDE SEQUENCE [LARGE SCALE GENOMIC DNA]</scope>
    <source>
        <strain evidence="7">CpI1-S</strain>
    </source>
</reference>
<evidence type="ECO:0000256" key="4">
    <source>
        <dbReference type="RuleBase" id="RU003476"/>
    </source>
</evidence>
<dbReference type="InterPro" id="IPR015797">
    <property type="entry name" value="NUDIX_hydrolase-like_dom_sf"/>
</dbReference>
<dbReference type="PANTHER" id="PTHR43046:SF16">
    <property type="entry name" value="ADP-RIBOSE PYROPHOSPHATASE YJHB-RELATED"/>
    <property type="match status" value="1"/>
</dbReference>
<accession>A0A0D8B992</accession>
<evidence type="ECO:0000313" key="7">
    <source>
        <dbReference type="Proteomes" id="UP000032545"/>
    </source>
</evidence>
<dbReference type="CDD" id="cd04683">
    <property type="entry name" value="NUDIX_Hydrolase"/>
    <property type="match status" value="1"/>
</dbReference>
<dbReference type="AlphaFoldDB" id="A0A0D8B992"/>
<evidence type="ECO:0000313" key="6">
    <source>
        <dbReference type="EMBL" id="KJE20504.1"/>
    </source>
</evidence>
<dbReference type="EMBL" id="JYFN01000058">
    <property type="protein sequence ID" value="KJE20504.1"/>
    <property type="molecule type" value="Genomic_DNA"/>
</dbReference>
<protein>
    <submittedName>
        <fullName evidence="6">ADP-ribose pyrophosphatase</fullName>
    </submittedName>
</protein>
<dbReference type="InterPro" id="IPR020084">
    <property type="entry name" value="NUDIX_hydrolase_CS"/>
</dbReference>
<keyword evidence="3 4" id="KW-0378">Hydrolase</keyword>
<dbReference type="SUPFAM" id="SSF55811">
    <property type="entry name" value="Nudix"/>
    <property type="match status" value="1"/>
</dbReference>